<sequence>MFTIICLSVFFILPLSSYNKSVSCDLNALYCAFITMSSCFCDLVTYFY</sequence>
<organism evidence="1">
    <name type="scientific">Siphoviridae sp. ctLnP14</name>
    <dbReference type="NCBI Taxonomy" id="2827851"/>
    <lineage>
        <taxon>Viruses</taxon>
        <taxon>Duplodnaviria</taxon>
        <taxon>Heunggongvirae</taxon>
        <taxon>Uroviricota</taxon>
        <taxon>Caudoviricetes</taxon>
    </lineage>
</organism>
<name>A0A8S5S8S1_9CAUD</name>
<proteinExistence type="predicted"/>
<protein>
    <submittedName>
        <fullName evidence="1">Uncharacterized protein</fullName>
    </submittedName>
</protein>
<evidence type="ECO:0000313" key="1">
    <source>
        <dbReference type="EMBL" id="DAF47114.1"/>
    </source>
</evidence>
<reference evidence="1" key="1">
    <citation type="journal article" date="2021" name="Proc. Natl. Acad. Sci. U.S.A.">
        <title>A Catalog of Tens of Thousands of Viruses from Human Metagenomes Reveals Hidden Associations with Chronic Diseases.</title>
        <authorList>
            <person name="Tisza M.J."/>
            <person name="Buck C.B."/>
        </authorList>
    </citation>
    <scope>NUCLEOTIDE SEQUENCE</scope>
    <source>
        <strain evidence="1">CtLnP14</strain>
    </source>
</reference>
<dbReference type="EMBL" id="BK032550">
    <property type="protein sequence ID" value="DAF47114.1"/>
    <property type="molecule type" value="Genomic_DNA"/>
</dbReference>
<accession>A0A8S5S8S1</accession>